<evidence type="ECO:0000313" key="1">
    <source>
        <dbReference type="EMBL" id="KAJ3649673.1"/>
    </source>
</evidence>
<dbReference type="AlphaFoldDB" id="A0AA38MAP2"/>
<accession>A0AA38MAP2</accession>
<sequence length="110" mass="12346">MTSSRGGWNKNGGSMSYAFNGTVLAQNQLPQTPFTIGLSIVRMCELATNLEKSPSYSMGVHLSYFVPSRAVYLYTLSRFVFNKFNMGNCKLCKSWNGSKQSVKDRLSFHK</sequence>
<organism evidence="1 2">
    <name type="scientific">Zophobas morio</name>
    <dbReference type="NCBI Taxonomy" id="2755281"/>
    <lineage>
        <taxon>Eukaryota</taxon>
        <taxon>Metazoa</taxon>
        <taxon>Ecdysozoa</taxon>
        <taxon>Arthropoda</taxon>
        <taxon>Hexapoda</taxon>
        <taxon>Insecta</taxon>
        <taxon>Pterygota</taxon>
        <taxon>Neoptera</taxon>
        <taxon>Endopterygota</taxon>
        <taxon>Coleoptera</taxon>
        <taxon>Polyphaga</taxon>
        <taxon>Cucujiformia</taxon>
        <taxon>Tenebrionidae</taxon>
        <taxon>Zophobas</taxon>
    </lineage>
</organism>
<proteinExistence type="predicted"/>
<keyword evidence="2" id="KW-1185">Reference proteome</keyword>
<dbReference type="Proteomes" id="UP001168821">
    <property type="component" value="Unassembled WGS sequence"/>
</dbReference>
<evidence type="ECO:0000313" key="2">
    <source>
        <dbReference type="Proteomes" id="UP001168821"/>
    </source>
</evidence>
<name>A0AA38MAP2_9CUCU</name>
<reference evidence="1" key="1">
    <citation type="journal article" date="2023" name="G3 (Bethesda)">
        <title>Whole genome assemblies of Zophobas morio and Tenebrio molitor.</title>
        <authorList>
            <person name="Kaur S."/>
            <person name="Stinson S.A."/>
            <person name="diCenzo G.C."/>
        </authorList>
    </citation>
    <scope>NUCLEOTIDE SEQUENCE</scope>
    <source>
        <strain evidence="1">QUZm001</strain>
    </source>
</reference>
<protein>
    <submittedName>
        <fullName evidence="1">Uncharacterized protein</fullName>
    </submittedName>
</protein>
<gene>
    <name evidence="1" type="ORF">Zmor_021400</name>
</gene>
<dbReference type="EMBL" id="JALNTZ010000006">
    <property type="protein sequence ID" value="KAJ3649673.1"/>
    <property type="molecule type" value="Genomic_DNA"/>
</dbReference>
<comment type="caution">
    <text evidence="1">The sequence shown here is derived from an EMBL/GenBank/DDBJ whole genome shotgun (WGS) entry which is preliminary data.</text>
</comment>